<feature type="compositionally biased region" description="Basic and acidic residues" evidence="2">
    <location>
        <begin position="8"/>
        <end position="26"/>
    </location>
</feature>
<reference evidence="3" key="1">
    <citation type="submission" date="2019-10" db="EMBL/GenBank/DDBJ databases">
        <authorList>
            <consortium name="DOE Joint Genome Institute"/>
            <person name="Kuo A."/>
            <person name="Miyauchi S."/>
            <person name="Kiss E."/>
            <person name="Drula E."/>
            <person name="Kohler A."/>
            <person name="Sanchez-Garcia M."/>
            <person name="Andreopoulos B."/>
            <person name="Barry K.W."/>
            <person name="Bonito G."/>
            <person name="Buee M."/>
            <person name="Carver A."/>
            <person name="Chen C."/>
            <person name="Cichocki N."/>
            <person name="Clum A."/>
            <person name="Culley D."/>
            <person name="Crous P.W."/>
            <person name="Fauchery L."/>
            <person name="Girlanda M."/>
            <person name="Hayes R."/>
            <person name="Keri Z."/>
            <person name="LaButti K."/>
            <person name="Lipzen A."/>
            <person name="Lombard V."/>
            <person name="Magnuson J."/>
            <person name="Maillard F."/>
            <person name="Morin E."/>
            <person name="Murat C."/>
            <person name="Nolan M."/>
            <person name="Ohm R."/>
            <person name="Pangilinan J."/>
            <person name="Pereira M."/>
            <person name="Perotto S."/>
            <person name="Peter M."/>
            <person name="Riley R."/>
            <person name="Sitrit Y."/>
            <person name="Stielow B."/>
            <person name="Szollosi G."/>
            <person name="Zifcakova L."/>
            <person name="Stursova M."/>
            <person name="Spatafora J.W."/>
            <person name="Tedersoo L."/>
            <person name="Vaario L.-M."/>
            <person name="Yamada A."/>
            <person name="Yan M."/>
            <person name="Wang P."/>
            <person name="Xu J."/>
            <person name="Bruns T."/>
            <person name="Baldrian P."/>
            <person name="Vilgalys R."/>
            <person name="Henrissat B."/>
            <person name="Grigoriev I.V."/>
            <person name="Hibbett D."/>
            <person name="Nagy L.G."/>
            <person name="Martin F.M."/>
        </authorList>
    </citation>
    <scope>NUCLEOTIDE SEQUENCE</scope>
    <source>
        <strain evidence="3">BED1</strain>
    </source>
</reference>
<name>A0AAD4BEN2_BOLED</name>
<protein>
    <submittedName>
        <fullName evidence="3">Uncharacterized protein</fullName>
    </submittedName>
</protein>
<reference evidence="3" key="2">
    <citation type="journal article" date="2020" name="Nat. Commun.">
        <title>Large-scale genome sequencing of mycorrhizal fungi provides insights into the early evolution of symbiotic traits.</title>
        <authorList>
            <person name="Miyauchi S."/>
            <person name="Kiss E."/>
            <person name="Kuo A."/>
            <person name="Drula E."/>
            <person name="Kohler A."/>
            <person name="Sanchez-Garcia M."/>
            <person name="Morin E."/>
            <person name="Andreopoulos B."/>
            <person name="Barry K.W."/>
            <person name="Bonito G."/>
            <person name="Buee M."/>
            <person name="Carver A."/>
            <person name="Chen C."/>
            <person name="Cichocki N."/>
            <person name="Clum A."/>
            <person name="Culley D."/>
            <person name="Crous P.W."/>
            <person name="Fauchery L."/>
            <person name="Girlanda M."/>
            <person name="Hayes R.D."/>
            <person name="Keri Z."/>
            <person name="LaButti K."/>
            <person name="Lipzen A."/>
            <person name="Lombard V."/>
            <person name="Magnuson J."/>
            <person name="Maillard F."/>
            <person name="Murat C."/>
            <person name="Nolan M."/>
            <person name="Ohm R.A."/>
            <person name="Pangilinan J."/>
            <person name="Pereira M.F."/>
            <person name="Perotto S."/>
            <person name="Peter M."/>
            <person name="Pfister S."/>
            <person name="Riley R."/>
            <person name="Sitrit Y."/>
            <person name="Stielow J.B."/>
            <person name="Szollosi G."/>
            <person name="Zifcakova L."/>
            <person name="Stursova M."/>
            <person name="Spatafora J.W."/>
            <person name="Tedersoo L."/>
            <person name="Vaario L.M."/>
            <person name="Yamada A."/>
            <person name="Yan M."/>
            <person name="Wang P."/>
            <person name="Xu J."/>
            <person name="Bruns T."/>
            <person name="Baldrian P."/>
            <person name="Vilgalys R."/>
            <person name="Dunand C."/>
            <person name="Henrissat B."/>
            <person name="Grigoriev I.V."/>
            <person name="Hibbett D."/>
            <person name="Nagy L.G."/>
            <person name="Martin F.M."/>
        </authorList>
    </citation>
    <scope>NUCLEOTIDE SEQUENCE</scope>
    <source>
        <strain evidence="3">BED1</strain>
    </source>
</reference>
<feature type="compositionally biased region" description="Low complexity" evidence="2">
    <location>
        <begin position="303"/>
        <end position="316"/>
    </location>
</feature>
<comment type="caution">
    <text evidence="3">The sequence shown here is derived from an EMBL/GenBank/DDBJ whole genome shotgun (WGS) entry which is preliminary data.</text>
</comment>
<feature type="region of interest" description="Disordered" evidence="2">
    <location>
        <begin position="185"/>
        <end position="338"/>
    </location>
</feature>
<dbReference type="Proteomes" id="UP001194468">
    <property type="component" value="Unassembled WGS sequence"/>
</dbReference>
<sequence>MIQPDQVLRQDKGAPMEEHWAEKRRWEERDGQMQELMEMVSRLLDEQAAAREREEEQRQEFSRLLDEQAAAREREEEQRQAGGGTAVMGLLNTLSNDSTRQHEETINAIRAIANKQAPYNIQGYLDKFSKALATEVRMLMGEVGKLHEEHLSIQHDLEYLMTMKSKYGPGGEFDPESKSRVTFSALHPRFPPSPDLPPLPMPPARPSDLPTVEQLPSLSPRKRQEAQAPPPEPIPEPRQVHSWVTWQPNPALSPAPPSVEPTQLLPDSGSPGLFGHTNRRDDSSPEPVPAPRRDSGITWPWKSPTASPSESSSPGPILLVPDRRSPGLFGPRSPRESD</sequence>
<dbReference type="AlphaFoldDB" id="A0AAD4BEN2"/>
<evidence type="ECO:0000256" key="1">
    <source>
        <dbReference type="SAM" id="Coils"/>
    </source>
</evidence>
<evidence type="ECO:0000256" key="2">
    <source>
        <dbReference type="SAM" id="MobiDB-lite"/>
    </source>
</evidence>
<feature type="compositionally biased region" description="Pro residues" evidence="2">
    <location>
        <begin position="189"/>
        <end position="205"/>
    </location>
</feature>
<accession>A0AAD4BEN2</accession>
<organism evidence="3 4">
    <name type="scientific">Boletus edulis BED1</name>
    <dbReference type="NCBI Taxonomy" id="1328754"/>
    <lineage>
        <taxon>Eukaryota</taxon>
        <taxon>Fungi</taxon>
        <taxon>Dikarya</taxon>
        <taxon>Basidiomycota</taxon>
        <taxon>Agaricomycotina</taxon>
        <taxon>Agaricomycetes</taxon>
        <taxon>Agaricomycetidae</taxon>
        <taxon>Boletales</taxon>
        <taxon>Boletineae</taxon>
        <taxon>Boletaceae</taxon>
        <taxon>Boletoideae</taxon>
        <taxon>Boletus</taxon>
    </lineage>
</organism>
<keyword evidence="4" id="KW-1185">Reference proteome</keyword>
<gene>
    <name evidence="3" type="ORF">L210DRAFT_3568323</name>
</gene>
<keyword evidence="1" id="KW-0175">Coiled coil</keyword>
<evidence type="ECO:0000313" key="4">
    <source>
        <dbReference type="Proteomes" id="UP001194468"/>
    </source>
</evidence>
<feature type="coiled-coil region" evidence="1">
    <location>
        <begin position="33"/>
        <end position="78"/>
    </location>
</feature>
<dbReference type="EMBL" id="WHUW01000105">
    <property type="protein sequence ID" value="KAF8424266.1"/>
    <property type="molecule type" value="Genomic_DNA"/>
</dbReference>
<feature type="region of interest" description="Disordered" evidence="2">
    <location>
        <begin position="1"/>
        <end position="26"/>
    </location>
</feature>
<proteinExistence type="predicted"/>
<evidence type="ECO:0000313" key="3">
    <source>
        <dbReference type="EMBL" id="KAF8424266.1"/>
    </source>
</evidence>